<gene>
    <name evidence="2" type="ORF">GM415_10465</name>
</gene>
<accession>A0A6I6JHP0</accession>
<dbReference type="InterPro" id="IPR056906">
    <property type="entry name" value="ORF2/G2P_dom"/>
</dbReference>
<dbReference type="EMBL" id="CP046400">
    <property type="protein sequence ID" value="QGY40528.1"/>
    <property type="molecule type" value="Genomic_DNA"/>
</dbReference>
<evidence type="ECO:0000313" key="2">
    <source>
        <dbReference type="EMBL" id="QGY40528.1"/>
    </source>
</evidence>
<sequence>MINDLMIQPELMLTLTYTDDVSHDPETWQRHLDNLRRTISRKFPQSWWVWRVEPQEQTGKPHYHLVGSLGDTMSSDDFWHWLHPHWCRIIGVDPKNAQFSTRVKAITTDMEKLSRYMTKHEDSNDYHGFGPAWEKLTNRWGIHGRNHAPVSPVGEYEASPETVAEAKELILGSIETQMNALREKLSDTTATNSRKDIHKMKQSISDKQALKNKITHLQDWFGILDADHVEAIREYLEGRKKAGLL</sequence>
<protein>
    <recommendedName>
        <fullName evidence="1">Replication-associated protein ORF2/G2P domain-containing protein</fullName>
    </recommendedName>
</protein>
<organism evidence="2 3">
    <name type="scientific">Pseudodesulfovibrio cashew</name>
    <dbReference type="NCBI Taxonomy" id="2678688"/>
    <lineage>
        <taxon>Bacteria</taxon>
        <taxon>Pseudomonadati</taxon>
        <taxon>Thermodesulfobacteriota</taxon>
        <taxon>Desulfovibrionia</taxon>
        <taxon>Desulfovibrionales</taxon>
        <taxon>Desulfovibrionaceae</taxon>
    </lineage>
</organism>
<evidence type="ECO:0000313" key="3">
    <source>
        <dbReference type="Proteomes" id="UP000428328"/>
    </source>
</evidence>
<evidence type="ECO:0000259" key="1">
    <source>
        <dbReference type="Pfam" id="PF23343"/>
    </source>
</evidence>
<dbReference type="KEGG" id="psel:GM415_10465"/>
<reference evidence="2 3" key="1">
    <citation type="submission" date="2019-11" db="EMBL/GenBank/DDBJ databases">
        <authorList>
            <person name="Zheng R.K."/>
            <person name="Sun C.M."/>
        </authorList>
    </citation>
    <scope>NUCLEOTIDE SEQUENCE [LARGE SCALE GENOMIC DNA]</scope>
    <source>
        <strain evidence="2 3">SRB007</strain>
    </source>
</reference>
<name>A0A6I6JHP0_9BACT</name>
<dbReference type="Proteomes" id="UP000428328">
    <property type="component" value="Chromosome"/>
</dbReference>
<dbReference type="Pfam" id="PF23343">
    <property type="entry name" value="REP_ORF2-G2P"/>
    <property type="match status" value="1"/>
</dbReference>
<feature type="domain" description="Replication-associated protein ORF2/G2P" evidence="1">
    <location>
        <begin position="11"/>
        <end position="120"/>
    </location>
</feature>
<keyword evidence="3" id="KW-1185">Reference proteome</keyword>
<proteinExistence type="predicted"/>
<dbReference type="AlphaFoldDB" id="A0A6I6JHP0"/>